<evidence type="ECO:0000256" key="1">
    <source>
        <dbReference type="SAM" id="MobiDB-lite"/>
    </source>
</evidence>
<feature type="compositionally biased region" description="Basic and acidic residues" evidence="1">
    <location>
        <begin position="25"/>
        <end position="46"/>
    </location>
</feature>
<dbReference type="AlphaFoldDB" id="A0A423X572"/>
<dbReference type="Proteomes" id="UP000283895">
    <property type="component" value="Unassembled WGS sequence"/>
</dbReference>
<dbReference type="EMBL" id="LKEA01000002">
    <property type="protein sequence ID" value="ROW10973.1"/>
    <property type="molecule type" value="Genomic_DNA"/>
</dbReference>
<organism evidence="2 3">
    <name type="scientific">Cytospora schulzeri</name>
    <dbReference type="NCBI Taxonomy" id="448051"/>
    <lineage>
        <taxon>Eukaryota</taxon>
        <taxon>Fungi</taxon>
        <taxon>Dikarya</taxon>
        <taxon>Ascomycota</taxon>
        <taxon>Pezizomycotina</taxon>
        <taxon>Sordariomycetes</taxon>
        <taxon>Sordariomycetidae</taxon>
        <taxon>Diaporthales</taxon>
        <taxon>Cytosporaceae</taxon>
        <taxon>Cytospora</taxon>
    </lineage>
</organism>
<protein>
    <submittedName>
        <fullName evidence="2">Uncharacterized protein</fullName>
    </submittedName>
</protein>
<dbReference type="OrthoDB" id="5428259at2759"/>
<accession>A0A423X572</accession>
<evidence type="ECO:0000313" key="3">
    <source>
        <dbReference type="Proteomes" id="UP000283895"/>
    </source>
</evidence>
<feature type="compositionally biased region" description="Polar residues" evidence="1">
    <location>
        <begin position="1"/>
        <end position="16"/>
    </location>
</feature>
<dbReference type="STRING" id="356882.A0A423X572"/>
<reference evidence="2 3" key="1">
    <citation type="submission" date="2015-09" db="EMBL/GenBank/DDBJ databases">
        <title>Host preference determinants of Valsa canker pathogens revealed by comparative genomics.</title>
        <authorList>
            <person name="Yin Z."/>
            <person name="Huang L."/>
        </authorList>
    </citation>
    <scope>NUCLEOTIDE SEQUENCE [LARGE SCALE GENOMIC DNA]</scope>
    <source>
        <strain evidence="2 3">03-1</strain>
    </source>
</reference>
<keyword evidence="3" id="KW-1185">Reference proteome</keyword>
<gene>
    <name evidence="2" type="ORF">VMCG_00879</name>
</gene>
<proteinExistence type="predicted"/>
<comment type="caution">
    <text evidence="2">The sequence shown here is derived from an EMBL/GenBank/DDBJ whole genome shotgun (WGS) entry which is preliminary data.</text>
</comment>
<sequence length="673" mass="74316">MQPNLGDSVVSNTGSKQLVEGAKSNVEDLARPQAGEEHPQKEDEKAQTQVGLPLEGTQLPHVPSLTYEMLTTLPAAAFPGFLELDTEDLLNFNSQEVWKQFNSSFPTEYFPPGPFNLQAGATVEKPFGLNDDLSFNPTANSDHPALPQVEVKTAMDSIPLPAPPATKVDDKATSIPLICHLCPRNPTFSDVSHLLTHVSSKSHLASEFKLKHSKKVEDHDALVQYDQWAQKHGVNDLVANRIAAKEQKKAPKRQRAAGHEHTKKKPRKDVKNEVDDSIQEQLHQVAPRPSANTWHLHTPRDNTFDDPYNTPTNKRFFNVYHFSDSPQSSTYIKQEGSRSGTEGAEATFLPETTDLANDDLSVTKLKGTVYPGMSIFDAATEEQRRKRNQKKLPSVLQNMVLTSESVEQYECIWDGDMSGITRTRNVYDSPSIDGSPDGKGNMPSTGHKRRARRVVVTSPGARRQTRASTRATSGKVGKRGAVVSKKRALKVEEDIDSDDGTNASLRAPSRCIFDGDADEVSIEDDVFQERRQHGQVTTTSPLAGHPFGHPTAMQALPTNMPLNMSSSVFNKNTPNYFDGFGMKENDNLSFSLQQPMSMPSYFAPPSHNMQQNGLNPLCVQRQDNFPFLYGTGSFDSSKPSNTAFQSMNGTDYSGMGSTGQFHTGNAKRPQYDI</sequence>
<feature type="region of interest" description="Disordered" evidence="1">
    <location>
        <begin position="428"/>
        <end position="481"/>
    </location>
</feature>
<name>A0A423X572_9PEZI</name>
<feature type="region of interest" description="Disordered" evidence="1">
    <location>
        <begin position="1"/>
        <end position="47"/>
    </location>
</feature>
<feature type="region of interest" description="Disordered" evidence="1">
    <location>
        <begin position="244"/>
        <end position="275"/>
    </location>
</feature>
<evidence type="ECO:0000313" key="2">
    <source>
        <dbReference type="EMBL" id="ROW10973.1"/>
    </source>
</evidence>
<feature type="compositionally biased region" description="Basic residues" evidence="1">
    <location>
        <begin position="250"/>
        <end position="268"/>
    </location>
</feature>